<evidence type="ECO:0000313" key="2">
    <source>
        <dbReference type="EMBL" id="MCM6772899.1"/>
    </source>
</evidence>
<proteinExistence type="predicted"/>
<evidence type="ECO:0000259" key="1">
    <source>
        <dbReference type="Pfam" id="PF12680"/>
    </source>
</evidence>
<keyword evidence="3" id="KW-1185">Reference proteome</keyword>
<dbReference type="AlphaFoldDB" id="A0A9X2IVV8"/>
<sequence length="139" mass="15212">MTTTTTEHPARLAGRASQAAVRARDKQAWLDLFAPDGIVEDPIGPSVFDPEGRGHRGRAAIAAFWDRAIAPTESIEFVFDDSFACGDEVAFTGLIRTRLGGHVIDAEGVFTYRVDAEGRIAALRAFWETDRAMATMKKE</sequence>
<feature type="domain" description="SnoaL-like" evidence="1">
    <location>
        <begin position="18"/>
        <end position="122"/>
    </location>
</feature>
<name>A0A9X2IVV8_9NOCA</name>
<protein>
    <submittedName>
        <fullName evidence="2">Nuclear transport factor 2 family protein</fullName>
    </submittedName>
</protein>
<reference evidence="2" key="1">
    <citation type="submission" date="2022-06" db="EMBL/GenBank/DDBJ databases">
        <title>Novel species in genus nocardia.</title>
        <authorList>
            <person name="Li F."/>
        </authorList>
    </citation>
    <scope>NUCLEOTIDE SEQUENCE</scope>
    <source>
        <strain evidence="2">CDC141</strain>
    </source>
</reference>
<accession>A0A9X2IVV8</accession>
<dbReference type="InterPro" id="IPR032710">
    <property type="entry name" value="NTF2-like_dom_sf"/>
</dbReference>
<dbReference type="RefSeq" id="WP_251909899.1">
    <property type="nucleotide sequence ID" value="NZ_JAMRXG010000002.1"/>
</dbReference>
<dbReference type="Proteomes" id="UP001139157">
    <property type="component" value="Unassembled WGS sequence"/>
</dbReference>
<dbReference type="InterPro" id="IPR037401">
    <property type="entry name" value="SnoaL-like"/>
</dbReference>
<dbReference type="Gene3D" id="3.10.450.50">
    <property type="match status" value="1"/>
</dbReference>
<comment type="caution">
    <text evidence="2">The sequence shown here is derived from an EMBL/GenBank/DDBJ whole genome shotgun (WGS) entry which is preliminary data.</text>
</comment>
<evidence type="ECO:0000313" key="3">
    <source>
        <dbReference type="Proteomes" id="UP001139157"/>
    </source>
</evidence>
<gene>
    <name evidence="2" type="ORF">NDR86_05360</name>
</gene>
<dbReference type="SUPFAM" id="SSF54427">
    <property type="entry name" value="NTF2-like"/>
    <property type="match status" value="1"/>
</dbReference>
<organism evidence="2 3">
    <name type="scientific">Nocardia pulmonis</name>
    <dbReference type="NCBI Taxonomy" id="2951408"/>
    <lineage>
        <taxon>Bacteria</taxon>
        <taxon>Bacillati</taxon>
        <taxon>Actinomycetota</taxon>
        <taxon>Actinomycetes</taxon>
        <taxon>Mycobacteriales</taxon>
        <taxon>Nocardiaceae</taxon>
        <taxon>Nocardia</taxon>
    </lineage>
</organism>
<dbReference type="Pfam" id="PF12680">
    <property type="entry name" value="SnoaL_2"/>
    <property type="match status" value="1"/>
</dbReference>
<dbReference type="EMBL" id="JAMRXG010000002">
    <property type="protein sequence ID" value="MCM6772899.1"/>
    <property type="molecule type" value="Genomic_DNA"/>
</dbReference>